<evidence type="ECO:0000313" key="8">
    <source>
        <dbReference type="Proteomes" id="UP000196158"/>
    </source>
</evidence>
<comment type="similarity">
    <text evidence="5">Belongs to the STE12 transcription factor family.</text>
</comment>
<reference evidence="7 8" key="1">
    <citation type="submission" date="2017-04" db="EMBL/GenBank/DDBJ databases">
        <authorList>
            <person name="Afonso C.L."/>
            <person name="Miller P.J."/>
            <person name="Scott M.A."/>
            <person name="Spackman E."/>
            <person name="Goraichik I."/>
            <person name="Dimitrov K.M."/>
            <person name="Suarez D.L."/>
            <person name="Swayne D.E."/>
        </authorList>
    </citation>
    <scope>NUCLEOTIDE SEQUENCE [LARGE SCALE GENOMIC DNA]</scope>
</reference>
<evidence type="ECO:0000313" key="7">
    <source>
        <dbReference type="EMBL" id="SMN17950.1"/>
    </source>
</evidence>
<dbReference type="Pfam" id="PF02200">
    <property type="entry name" value="STE"/>
    <property type="match status" value="1"/>
</dbReference>
<dbReference type="SMART" id="SM00424">
    <property type="entry name" value="STE"/>
    <property type="match status" value="1"/>
</dbReference>
<feature type="region of interest" description="Disordered" evidence="6">
    <location>
        <begin position="513"/>
        <end position="573"/>
    </location>
</feature>
<feature type="compositionally biased region" description="Polar residues" evidence="6">
    <location>
        <begin position="275"/>
        <end position="286"/>
    </location>
</feature>
<organism evidence="7 8">
    <name type="scientific">Maudiozyma saulgeensis</name>
    <dbReference type="NCBI Taxonomy" id="1789683"/>
    <lineage>
        <taxon>Eukaryota</taxon>
        <taxon>Fungi</taxon>
        <taxon>Dikarya</taxon>
        <taxon>Ascomycota</taxon>
        <taxon>Saccharomycotina</taxon>
        <taxon>Saccharomycetes</taxon>
        <taxon>Saccharomycetales</taxon>
        <taxon>Saccharomycetaceae</taxon>
        <taxon>Maudiozyma</taxon>
    </lineage>
</organism>
<name>A0A1X7QXN1_9SACH</name>
<evidence type="ECO:0000256" key="5">
    <source>
        <dbReference type="ARBA" id="ARBA00024345"/>
    </source>
</evidence>
<dbReference type="OrthoDB" id="4065187at2759"/>
<dbReference type="AlphaFoldDB" id="A0A1X7QXN1"/>
<feature type="compositionally biased region" description="Low complexity" evidence="6">
    <location>
        <begin position="748"/>
        <end position="773"/>
    </location>
</feature>
<dbReference type="PANTHER" id="PTHR47427:SF1">
    <property type="entry name" value="PROTEIN STE12"/>
    <property type="match status" value="1"/>
</dbReference>
<dbReference type="STRING" id="1789683.A0A1X7QXN1"/>
<keyword evidence="4" id="KW-0539">Nucleus</keyword>
<gene>
    <name evidence="7" type="ORF">KASA_0Q03388G</name>
</gene>
<protein>
    <submittedName>
        <fullName evidence="7">Similar to Saccharomyces cerevisiae YHR084W STE12 Transcription factor that is activated by a MAP kinase signaling cascade</fullName>
    </submittedName>
</protein>
<feature type="compositionally biased region" description="Polar residues" evidence="6">
    <location>
        <begin position="524"/>
        <end position="545"/>
    </location>
</feature>
<proteinExistence type="inferred from homology"/>
<keyword evidence="3" id="KW-0804">Transcription</keyword>
<evidence type="ECO:0000256" key="3">
    <source>
        <dbReference type="ARBA" id="ARBA00023163"/>
    </source>
</evidence>
<dbReference type="GO" id="GO:1990526">
    <property type="term" value="C:Ste12p-Dig1p-Dig2p complex"/>
    <property type="evidence" value="ECO:0007669"/>
    <property type="project" value="TreeGrafter"/>
</dbReference>
<dbReference type="InterPro" id="IPR003120">
    <property type="entry name" value="Ste12"/>
</dbReference>
<dbReference type="PANTHER" id="PTHR47427">
    <property type="entry name" value="PROTEIN STE12"/>
    <property type="match status" value="1"/>
</dbReference>
<dbReference type="Proteomes" id="UP000196158">
    <property type="component" value="Unassembled WGS sequence"/>
</dbReference>
<dbReference type="InterPro" id="IPR052127">
    <property type="entry name" value="STE12_transcription_factor"/>
</dbReference>
<keyword evidence="8" id="KW-1185">Reference proteome</keyword>
<keyword evidence="7" id="KW-0418">Kinase</keyword>
<feature type="region of interest" description="Disordered" evidence="6">
    <location>
        <begin position="275"/>
        <end position="306"/>
    </location>
</feature>
<feature type="compositionally biased region" description="Polar residues" evidence="6">
    <location>
        <begin position="795"/>
        <end position="820"/>
    </location>
</feature>
<feature type="compositionally biased region" description="Basic and acidic residues" evidence="6">
    <location>
        <begin position="289"/>
        <end position="298"/>
    </location>
</feature>
<evidence type="ECO:0000256" key="4">
    <source>
        <dbReference type="ARBA" id="ARBA00023242"/>
    </source>
</evidence>
<feature type="region of interest" description="Disordered" evidence="6">
    <location>
        <begin position="721"/>
        <end position="836"/>
    </location>
</feature>
<evidence type="ECO:0000256" key="2">
    <source>
        <dbReference type="ARBA" id="ARBA00023015"/>
    </source>
</evidence>
<dbReference type="GO" id="GO:0016301">
    <property type="term" value="F:kinase activity"/>
    <property type="evidence" value="ECO:0007669"/>
    <property type="project" value="UniProtKB-KW"/>
</dbReference>
<keyword evidence="7" id="KW-0808">Transferase</keyword>
<evidence type="ECO:0000256" key="1">
    <source>
        <dbReference type="ARBA" id="ARBA00004123"/>
    </source>
</evidence>
<comment type="subcellular location">
    <subcellularLocation>
        <location evidence="1">Nucleus</location>
    </subcellularLocation>
</comment>
<dbReference type="GO" id="GO:0003700">
    <property type="term" value="F:DNA-binding transcription factor activity"/>
    <property type="evidence" value="ECO:0007669"/>
    <property type="project" value="InterPro"/>
</dbReference>
<keyword evidence="2" id="KW-0805">Transcription regulation</keyword>
<dbReference type="GO" id="GO:1990527">
    <property type="term" value="C:Tec1p-Ste12p-Dig1p complex"/>
    <property type="evidence" value="ECO:0007669"/>
    <property type="project" value="TreeGrafter"/>
</dbReference>
<accession>A0A1X7QXN1</accession>
<sequence length="857" mass="96129">MIPIEIPASDNTHSDSQENTENGISTLNATVTNLPPHSDAGTALTAINDLKFFLATAPVNWQENQMIRRYFLNNELGFVSCICWNKLFYITGTDIVKVCQYMMQNFGRAIIYKKKFEEGIFSDLRNLKCGVDAILEQPKSEFLSFLFKNMCLKTQKKQKVFFWFSVPHEKLFSDALERDLKRETLNQQCCTTAIGQPAVSFRFNFSSSQPLFKQLQKFFEDIEELLASGKTLPNPPENQTNLRNNIQNNTTQQHPINQQYTNNDVSYQVLQSDGMPQQITDGNNSEIPAEIKESSKDIDESEAEERVLPSNNNNIHSTITNHNNIHNNEIIYENNTTNSQEMYETSTNPDIRSQQIVVENKDLLQNEADEPRDNYSNNAGNSLIQDTGGLKDEDFPLDYFPVSIEYPQQQPVQQPVQQQAPQNEYQFPLSNMMSPIAATAAAPILSHAGFESFGSNMNTNGGSNLHVSSGATISEEDSVPNNLNIRYQLQVPYNSNTSAIQTPVVMTNRNFYESSKKKAPTSPRPSYQTHQHHTSFSSFGNSQRLVSGDLSSDEPQHDAGDRSGYGEPLLKPVDEVASPHDENRLSSDENEGDQDEIQYEVQHPNPQFTSVPQRTSISHATQPMPPPQGVYGNQMYSGFFFPLPYNSASQEFVNYEQQQNYFPEDYLPYKDQQDGHPQYGSIHDFQAQQYGQPAYPYQTSQVSTTNTSWNVLPPEALQPATNTSAVLPKSSQRHQFTPNRSTSGSNLNSNSQPNRGQNGSSSSGSRVRSTVNTKFPINNGPSVPASTSSSSLSTRQNRGHNSTNNTNKTDGHSRSLSGNKISKPLHTKPSKFQSKLNNTFAPKLNIERVEDFDNAEI</sequence>
<feature type="region of interest" description="Disordered" evidence="6">
    <location>
        <begin position="1"/>
        <end position="21"/>
    </location>
</feature>
<dbReference type="GO" id="GO:0005634">
    <property type="term" value="C:nucleus"/>
    <property type="evidence" value="ECO:0007669"/>
    <property type="project" value="UniProtKB-SubCell"/>
</dbReference>
<feature type="compositionally biased region" description="Polar residues" evidence="6">
    <location>
        <begin position="721"/>
        <end position="747"/>
    </location>
</feature>
<evidence type="ECO:0000256" key="6">
    <source>
        <dbReference type="SAM" id="MobiDB-lite"/>
    </source>
</evidence>
<dbReference type="GO" id="GO:2000220">
    <property type="term" value="P:regulation of pseudohyphal growth"/>
    <property type="evidence" value="ECO:0007669"/>
    <property type="project" value="TreeGrafter"/>
</dbReference>
<feature type="compositionally biased region" description="Polar residues" evidence="6">
    <location>
        <begin position="775"/>
        <end position="785"/>
    </location>
</feature>
<dbReference type="EMBL" id="FXLY01000002">
    <property type="protein sequence ID" value="SMN17950.1"/>
    <property type="molecule type" value="Genomic_DNA"/>
</dbReference>